<evidence type="ECO:0000259" key="2">
    <source>
        <dbReference type="Pfam" id="PF01814"/>
    </source>
</evidence>
<protein>
    <submittedName>
        <fullName evidence="3">Hemerythrin domain-containing protein</fullName>
    </submittedName>
</protein>
<dbReference type="Pfam" id="PF01814">
    <property type="entry name" value="Hemerythrin"/>
    <property type="match status" value="1"/>
</dbReference>
<reference evidence="3 4" key="1">
    <citation type="submission" date="2020-04" db="EMBL/GenBank/DDBJ databases">
        <title>Massilia sp. nov., a cold adapted bacteria isolated from Arctic soil.</title>
        <authorList>
            <person name="Son J."/>
            <person name="Ka J.-O."/>
        </authorList>
    </citation>
    <scope>NUCLEOTIDE SEQUENCE [LARGE SCALE GENOMIC DNA]</scope>
    <source>
        <strain evidence="3 4">ML15P13</strain>
    </source>
</reference>
<dbReference type="CDD" id="cd12108">
    <property type="entry name" value="Hr-like"/>
    <property type="match status" value="1"/>
</dbReference>
<name>A0A7Y2JZF3_9BURK</name>
<feature type="domain" description="Hemerythrin-like" evidence="2">
    <location>
        <begin position="13"/>
        <end position="130"/>
    </location>
</feature>
<dbReference type="Gene3D" id="1.20.120.520">
    <property type="entry name" value="nmb1532 protein domain like"/>
    <property type="match status" value="1"/>
</dbReference>
<dbReference type="EMBL" id="JABAIV010000003">
    <property type="protein sequence ID" value="NNG23573.1"/>
    <property type="molecule type" value="Genomic_DNA"/>
</dbReference>
<sequence length="186" mass="20900">MHSTDLPEPPDGIIAQLRADHARVRAMLHEFAMLDGEEVERRERLVDDLCDELSLHATLEEELFYPALRAVVDDSLLDNAELEHDSARELILQLETLFPEDDFFNATVAVLAEEVAHHVAHEETVLFPALARAGVDQVALGQRLRARRLQLELDLASPPPAIDGTEPRGLLRGSLGQLRERRARPR</sequence>
<dbReference type="AlphaFoldDB" id="A0A7Y2JZF3"/>
<dbReference type="PANTHER" id="PTHR35585">
    <property type="entry name" value="HHE DOMAIN PROTEIN (AFU_ORTHOLOGUE AFUA_4G00730)"/>
    <property type="match status" value="1"/>
</dbReference>
<accession>A0A7Y2JZF3</accession>
<dbReference type="Proteomes" id="UP000533905">
    <property type="component" value="Unassembled WGS sequence"/>
</dbReference>
<evidence type="ECO:0000313" key="3">
    <source>
        <dbReference type="EMBL" id="NNG23573.1"/>
    </source>
</evidence>
<dbReference type="PANTHER" id="PTHR35585:SF1">
    <property type="entry name" value="HHE DOMAIN PROTEIN (AFU_ORTHOLOGUE AFUA_4G00730)"/>
    <property type="match status" value="1"/>
</dbReference>
<dbReference type="RefSeq" id="WP_171084255.1">
    <property type="nucleotide sequence ID" value="NZ_JABAIV010000003.1"/>
</dbReference>
<feature type="compositionally biased region" description="Low complexity" evidence="1">
    <location>
        <begin position="168"/>
        <end position="177"/>
    </location>
</feature>
<gene>
    <name evidence="3" type="ORF">HGB41_11270</name>
</gene>
<evidence type="ECO:0000256" key="1">
    <source>
        <dbReference type="SAM" id="MobiDB-lite"/>
    </source>
</evidence>
<organism evidence="3 4">
    <name type="scientific">Telluria aromaticivorans</name>
    <dbReference type="NCBI Taxonomy" id="2725995"/>
    <lineage>
        <taxon>Bacteria</taxon>
        <taxon>Pseudomonadati</taxon>
        <taxon>Pseudomonadota</taxon>
        <taxon>Betaproteobacteria</taxon>
        <taxon>Burkholderiales</taxon>
        <taxon>Oxalobacteraceae</taxon>
        <taxon>Telluria group</taxon>
        <taxon>Telluria</taxon>
    </lineage>
</organism>
<proteinExistence type="predicted"/>
<comment type="caution">
    <text evidence="3">The sequence shown here is derived from an EMBL/GenBank/DDBJ whole genome shotgun (WGS) entry which is preliminary data.</text>
</comment>
<dbReference type="InterPro" id="IPR012312">
    <property type="entry name" value="Hemerythrin-like"/>
</dbReference>
<keyword evidence="4" id="KW-1185">Reference proteome</keyword>
<evidence type="ECO:0000313" key="4">
    <source>
        <dbReference type="Proteomes" id="UP000533905"/>
    </source>
</evidence>
<feature type="region of interest" description="Disordered" evidence="1">
    <location>
        <begin position="156"/>
        <end position="186"/>
    </location>
</feature>